<dbReference type="Gene3D" id="1.10.940.10">
    <property type="entry name" value="NusB-like"/>
    <property type="match status" value="1"/>
</dbReference>
<dbReference type="STRING" id="1618573.UT19_C0003G0098"/>
<comment type="caution">
    <text evidence="8">The sequence shown here is derived from an EMBL/GenBank/DDBJ whole genome shotgun (WGS) entry which is preliminary data.</text>
</comment>
<dbReference type="Proteomes" id="UP000034932">
    <property type="component" value="Unassembled WGS sequence"/>
</dbReference>
<evidence type="ECO:0000256" key="1">
    <source>
        <dbReference type="ARBA" id="ARBA00005952"/>
    </source>
</evidence>
<sequence length="119" mass="13404">MKTAKDPRHQIRRETVKALFAETFTKQGEYSYLVKKILKKVKKIDQNIENSAPQWPIDKVNKIDLAILRLAVYELMEEGTPPKVVIDEAVELAKEFGAESSPSFINGVLGTIFNEKGAV</sequence>
<evidence type="ECO:0000259" key="7">
    <source>
        <dbReference type="Pfam" id="PF01029"/>
    </source>
</evidence>
<dbReference type="GO" id="GO:0031564">
    <property type="term" value="P:transcription antitermination"/>
    <property type="evidence" value="ECO:0007669"/>
    <property type="project" value="UniProtKB-KW"/>
</dbReference>
<dbReference type="HAMAP" id="MF_00073">
    <property type="entry name" value="NusB"/>
    <property type="match status" value="1"/>
</dbReference>
<keyword evidence="2 6" id="KW-0889">Transcription antitermination</keyword>
<dbReference type="GO" id="GO:0003723">
    <property type="term" value="F:RNA binding"/>
    <property type="evidence" value="ECO:0007669"/>
    <property type="project" value="UniProtKB-UniRule"/>
</dbReference>
<evidence type="ECO:0000256" key="4">
    <source>
        <dbReference type="ARBA" id="ARBA00023015"/>
    </source>
</evidence>
<protein>
    <recommendedName>
        <fullName evidence="6">Transcription antitermination protein NusB</fullName>
    </recommendedName>
    <alternativeName>
        <fullName evidence="6">Antitermination factor NusB</fullName>
    </alternativeName>
</protein>
<dbReference type="InterPro" id="IPR035926">
    <property type="entry name" value="NusB-like_sf"/>
</dbReference>
<dbReference type="PATRIC" id="fig|1618573.3.peg.296"/>
<organism evidence="8 9">
    <name type="scientific">Candidatus Woesebacteria bacterium GW2011_GWB1_39_10b</name>
    <dbReference type="NCBI Taxonomy" id="1618573"/>
    <lineage>
        <taxon>Bacteria</taxon>
        <taxon>Candidatus Woeseibacteriota</taxon>
    </lineage>
</organism>
<gene>
    <name evidence="6" type="primary">nusB</name>
    <name evidence="8" type="ORF">UT19_C0003G0098</name>
</gene>
<evidence type="ECO:0000256" key="5">
    <source>
        <dbReference type="ARBA" id="ARBA00023163"/>
    </source>
</evidence>
<dbReference type="PANTHER" id="PTHR11078">
    <property type="entry name" value="N UTILIZATION SUBSTANCE PROTEIN B-RELATED"/>
    <property type="match status" value="1"/>
</dbReference>
<dbReference type="SUPFAM" id="SSF48013">
    <property type="entry name" value="NusB-like"/>
    <property type="match status" value="1"/>
</dbReference>
<dbReference type="EMBL" id="LBVW01000003">
    <property type="protein sequence ID" value="KKQ94293.1"/>
    <property type="molecule type" value="Genomic_DNA"/>
</dbReference>
<dbReference type="PANTHER" id="PTHR11078:SF3">
    <property type="entry name" value="ANTITERMINATION NUSB DOMAIN-CONTAINING PROTEIN"/>
    <property type="match status" value="1"/>
</dbReference>
<evidence type="ECO:0000313" key="9">
    <source>
        <dbReference type="Proteomes" id="UP000034932"/>
    </source>
</evidence>
<accession>A0A0G0LQY0</accession>
<evidence type="ECO:0000256" key="3">
    <source>
        <dbReference type="ARBA" id="ARBA00022884"/>
    </source>
</evidence>
<dbReference type="AlphaFoldDB" id="A0A0G0LQY0"/>
<reference evidence="8 9" key="1">
    <citation type="journal article" date="2015" name="Nature">
        <title>rRNA introns, odd ribosomes, and small enigmatic genomes across a large radiation of phyla.</title>
        <authorList>
            <person name="Brown C.T."/>
            <person name="Hug L.A."/>
            <person name="Thomas B.C."/>
            <person name="Sharon I."/>
            <person name="Castelle C.J."/>
            <person name="Singh A."/>
            <person name="Wilkins M.J."/>
            <person name="Williams K.H."/>
            <person name="Banfield J.F."/>
        </authorList>
    </citation>
    <scope>NUCLEOTIDE SEQUENCE [LARGE SCALE GENOMIC DNA]</scope>
</reference>
<dbReference type="Pfam" id="PF01029">
    <property type="entry name" value="NusB"/>
    <property type="match status" value="1"/>
</dbReference>
<feature type="domain" description="NusB/RsmB/TIM44" evidence="7">
    <location>
        <begin position="28"/>
        <end position="112"/>
    </location>
</feature>
<dbReference type="NCBIfam" id="TIGR01951">
    <property type="entry name" value="nusB"/>
    <property type="match status" value="1"/>
</dbReference>
<comment type="function">
    <text evidence="6">Involved in transcription antitermination. Required for transcription of ribosomal RNA (rRNA) genes. Binds specifically to the boxA antiterminator sequence of the ribosomal RNA (rrn) operons.</text>
</comment>
<evidence type="ECO:0000256" key="2">
    <source>
        <dbReference type="ARBA" id="ARBA00022814"/>
    </source>
</evidence>
<keyword evidence="4 6" id="KW-0805">Transcription regulation</keyword>
<dbReference type="InterPro" id="IPR011605">
    <property type="entry name" value="NusB_fam"/>
</dbReference>
<name>A0A0G0LQY0_9BACT</name>
<proteinExistence type="inferred from homology"/>
<evidence type="ECO:0000313" key="8">
    <source>
        <dbReference type="EMBL" id="KKQ94293.1"/>
    </source>
</evidence>
<keyword evidence="5 6" id="KW-0804">Transcription</keyword>
<evidence type="ECO:0000256" key="6">
    <source>
        <dbReference type="HAMAP-Rule" id="MF_00073"/>
    </source>
</evidence>
<dbReference type="InterPro" id="IPR006027">
    <property type="entry name" value="NusB_RsmB_TIM44"/>
</dbReference>
<keyword evidence="3 6" id="KW-0694">RNA-binding</keyword>
<dbReference type="GO" id="GO:0006353">
    <property type="term" value="P:DNA-templated transcription termination"/>
    <property type="evidence" value="ECO:0007669"/>
    <property type="project" value="UniProtKB-UniRule"/>
</dbReference>
<comment type="similarity">
    <text evidence="1 6">Belongs to the NusB family.</text>
</comment>
<dbReference type="GO" id="GO:0005829">
    <property type="term" value="C:cytosol"/>
    <property type="evidence" value="ECO:0007669"/>
    <property type="project" value="TreeGrafter"/>
</dbReference>